<dbReference type="Pfam" id="PF02646">
    <property type="entry name" value="RmuC"/>
    <property type="match status" value="1"/>
</dbReference>
<dbReference type="EMBL" id="AJWZ01002552">
    <property type="protein sequence ID" value="EKC70650.1"/>
    <property type="molecule type" value="Genomic_DNA"/>
</dbReference>
<name>K1TWW4_9ZZZZ</name>
<accession>K1TWW4</accession>
<organism evidence="1">
    <name type="scientific">human gut metagenome</name>
    <dbReference type="NCBI Taxonomy" id="408170"/>
    <lineage>
        <taxon>unclassified sequences</taxon>
        <taxon>metagenomes</taxon>
        <taxon>organismal metagenomes</taxon>
    </lineage>
</organism>
<sequence length="41" mass="4843">MALQLAYNLWQYDRQNKNVEKIVKTAADLYDKVAGFEDTFM</sequence>
<proteinExistence type="predicted"/>
<protein>
    <submittedName>
        <fullName evidence="1">RhuM protein</fullName>
    </submittedName>
</protein>
<reference evidence="1" key="1">
    <citation type="journal article" date="2013" name="Environ. Microbiol.">
        <title>Microbiota from the distal guts of lean and obese adolescents exhibit partial functional redundancy besides clear differences in community structure.</title>
        <authorList>
            <person name="Ferrer M."/>
            <person name="Ruiz A."/>
            <person name="Lanza F."/>
            <person name="Haange S.B."/>
            <person name="Oberbach A."/>
            <person name="Till H."/>
            <person name="Bargiela R."/>
            <person name="Campoy C."/>
            <person name="Segura M.T."/>
            <person name="Richter M."/>
            <person name="von Bergen M."/>
            <person name="Seifert J."/>
            <person name="Suarez A."/>
        </authorList>
    </citation>
    <scope>NUCLEOTIDE SEQUENCE</scope>
</reference>
<comment type="caution">
    <text evidence="1">The sequence shown here is derived from an EMBL/GenBank/DDBJ whole genome shotgun (WGS) entry which is preliminary data.</text>
</comment>
<feature type="non-terminal residue" evidence="1">
    <location>
        <position position="41"/>
    </location>
</feature>
<dbReference type="AlphaFoldDB" id="K1TWW4"/>
<evidence type="ECO:0000313" key="1">
    <source>
        <dbReference type="EMBL" id="EKC70650.1"/>
    </source>
</evidence>
<gene>
    <name evidence="1" type="ORF">OBE_03788</name>
</gene>
<dbReference type="InterPro" id="IPR003798">
    <property type="entry name" value="DNA_recombination_RmuC"/>
</dbReference>